<dbReference type="PROSITE" id="PS50887">
    <property type="entry name" value="GGDEF"/>
    <property type="match status" value="1"/>
</dbReference>
<dbReference type="PANTHER" id="PTHR45138">
    <property type="entry name" value="REGULATORY COMPONENTS OF SENSORY TRANSDUCTION SYSTEM"/>
    <property type="match status" value="1"/>
</dbReference>
<dbReference type="EMBL" id="JACHBI010000006">
    <property type="protein sequence ID" value="MBB5574720.1"/>
    <property type="molecule type" value="Genomic_DNA"/>
</dbReference>
<gene>
    <name evidence="5" type="ORF">GGD50_003349</name>
</gene>
<dbReference type="SUPFAM" id="SSF55073">
    <property type="entry name" value="Nucleotide cyclase"/>
    <property type="match status" value="1"/>
</dbReference>
<name>A0A7W8XSE3_9HYPH</name>
<dbReference type="SMART" id="SM00267">
    <property type="entry name" value="GGDEF"/>
    <property type="match status" value="1"/>
</dbReference>
<protein>
    <recommendedName>
        <fullName evidence="1">diguanylate cyclase</fullName>
        <ecNumber evidence="1">2.7.7.65</ecNumber>
    </recommendedName>
</protein>
<dbReference type="InterPro" id="IPR029787">
    <property type="entry name" value="Nucleotide_cyclase"/>
</dbReference>
<reference evidence="5 6" key="1">
    <citation type="submission" date="2020-08" db="EMBL/GenBank/DDBJ databases">
        <title>Genomic Encyclopedia of Type Strains, Phase IV (KMG-V): Genome sequencing to study the core and pangenomes of soil and plant-associated prokaryotes.</title>
        <authorList>
            <person name="Whitman W."/>
        </authorList>
    </citation>
    <scope>NUCLEOTIDE SEQUENCE [LARGE SCALE GENOMIC DNA]</scope>
    <source>
        <strain evidence="5 6">SEMIA 4064</strain>
    </source>
</reference>
<dbReference type="InterPro" id="IPR000160">
    <property type="entry name" value="GGDEF_dom"/>
</dbReference>
<organism evidence="5 6">
    <name type="scientific">Rhizobium paranaense</name>
    <dbReference type="NCBI Taxonomy" id="1650438"/>
    <lineage>
        <taxon>Bacteria</taxon>
        <taxon>Pseudomonadati</taxon>
        <taxon>Pseudomonadota</taxon>
        <taxon>Alphaproteobacteria</taxon>
        <taxon>Hyphomicrobiales</taxon>
        <taxon>Rhizobiaceae</taxon>
        <taxon>Rhizobium/Agrobacterium group</taxon>
        <taxon>Rhizobium</taxon>
    </lineage>
</organism>
<keyword evidence="3" id="KW-0472">Membrane</keyword>
<comment type="catalytic activity">
    <reaction evidence="2">
        <text>2 GTP = 3',3'-c-di-GMP + 2 diphosphate</text>
        <dbReference type="Rhea" id="RHEA:24898"/>
        <dbReference type="ChEBI" id="CHEBI:33019"/>
        <dbReference type="ChEBI" id="CHEBI:37565"/>
        <dbReference type="ChEBI" id="CHEBI:58805"/>
        <dbReference type="EC" id="2.7.7.65"/>
    </reaction>
</comment>
<dbReference type="AlphaFoldDB" id="A0A7W8XSE3"/>
<proteinExistence type="predicted"/>
<dbReference type="RefSeq" id="WP_183938393.1">
    <property type="nucleotide sequence ID" value="NZ_JACHBI010000006.1"/>
</dbReference>
<evidence type="ECO:0000313" key="6">
    <source>
        <dbReference type="Proteomes" id="UP000549882"/>
    </source>
</evidence>
<dbReference type="Pfam" id="PF00990">
    <property type="entry name" value="GGDEF"/>
    <property type="match status" value="1"/>
</dbReference>
<keyword evidence="3" id="KW-1133">Transmembrane helix</keyword>
<evidence type="ECO:0000259" key="4">
    <source>
        <dbReference type="PROSITE" id="PS50887"/>
    </source>
</evidence>
<evidence type="ECO:0000256" key="1">
    <source>
        <dbReference type="ARBA" id="ARBA00012528"/>
    </source>
</evidence>
<sequence>MFSPEQWLDSLTPVAAWRLLILSLICVASLDWLFQASGIHNVGLLYMLPICVACWRFGFKTAIGVAVAEIMLSTVTLLRASGHLDASAMVELAMQLIKFGCVAAVVSRFRQSFDRERFLARRDWMTGILNRQEFQRQAEGMLASATTRKQSLLLAYFDLDGFKAVNDQFGHQAGDRLLQCLAEKGKSLIGSEDCFGRMGGDEFAVLMELAKAECALEVTEQLHVGFTAALESTGHRVTCSMGAVVALPGDGASLHELMRHADQRMYAVKHDTKAGFSLAGHAPQFDFDPLLSPRQQTCSHQS</sequence>
<keyword evidence="3" id="KW-0812">Transmembrane</keyword>
<dbReference type="InterPro" id="IPR043128">
    <property type="entry name" value="Rev_trsase/Diguanyl_cyclase"/>
</dbReference>
<evidence type="ECO:0000256" key="2">
    <source>
        <dbReference type="ARBA" id="ARBA00034247"/>
    </source>
</evidence>
<evidence type="ECO:0000313" key="5">
    <source>
        <dbReference type="EMBL" id="MBB5574720.1"/>
    </source>
</evidence>
<dbReference type="NCBIfam" id="TIGR00254">
    <property type="entry name" value="GGDEF"/>
    <property type="match status" value="1"/>
</dbReference>
<dbReference type="GO" id="GO:0005886">
    <property type="term" value="C:plasma membrane"/>
    <property type="evidence" value="ECO:0007669"/>
    <property type="project" value="TreeGrafter"/>
</dbReference>
<evidence type="ECO:0000256" key="3">
    <source>
        <dbReference type="SAM" id="Phobius"/>
    </source>
</evidence>
<feature type="domain" description="GGDEF" evidence="4">
    <location>
        <begin position="150"/>
        <end position="281"/>
    </location>
</feature>
<dbReference type="EC" id="2.7.7.65" evidence="1"/>
<accession>A0A7W8XSE3</accession>
<feature type="transmembrane region" description="Helical" evidence="3">
    <location>
        <begin position="15"/>
        <end position="34"/>
    </location>
</feature>
<dbReference type="InterPro" id="IPR050469">
    <property type="entry name" value="Diguanylate_Cyclase"/>
</dbReference>
<dbReference type="PANTHER" id="PTHR45138:SF9">
    <property type="entry name" value="DIGUANYLATE CYCLASE DGCM-RELATED"/>
    <property type="match status" value="1"/>
</dbReference>
<keyword evidence="6" id="KW-1185">Reference proteome</keyword>
<dbReference type="GO" id="GO:0043709">
    <property type="term" value="P:cell adhesion involved in single-species biofilm formation"/>
    <property type="evidence" value="ECO:0007669"/>
    <property type="project" value="TreeGrafter"/>
</dbReference>
<feature type="transmembrane region" description="Helical" evidence="3">
    <location>
        <begin position="46"/>
        <end position="72"/>
    </location>
</feature>
<dbReference type="Gene3D" id="3.30.70.270">
    <property type="match status" value="1"/>
</dbReference>
<dbReference type="CDD" id="cd01949">
    <property type="entry name" value="GGDEF"/>
    <property type="match status" value="1"/>
</dbReference>
<comment type="caution">
    <text evidence="5">The sequence shown here is derived from an EMBL/GenBank/DDBJ whole genome shotgun (WGS) entry which is preliminary data.</text>
</comment>
<dbReference type="GO" id="GO:0052621">
    <property type="term" value="F:diguanylate cyclase activity"/>
    <property type="evidence" value="ECO:0007669"/>
    <property type="project" value="UniProtKB-EC"/>
</dbReference>
<dbReference type="Proteomes" id="UP000549882">
    <property type="component" value="Unassembled WGS sequence"/>
</dbReference>
<dbReference type="GO" id="GO:1902201">
    <property type="term" value="P:negative regulation of bacterial-type flagellum-dependent cell motility"/>
    <property type="evidence" value="ECO:0007669"/>
    <property type="project" value="TreeGrafter"/>
</dbReference>